<gene>
    <name evidence="2" type="ORF">DMAD_06386</name>
</gene>
<evidence type="ECO:0000256" key="1">
    <source>
        <dbReference type="SAM" id="MobiDB-lite"/>
    </source>
</evidence>
<dbReference type="EMBL" id="AP029265">
    <property type="protein sequence ID" value="BFF98136.1"/>
    <property type="molecule type" value="Genomic_DNA"/>
</dbReference>
<sequence length="915" mass="106209">MLESETELDSESRVEAAPATEEELRLQRSIARNVPQLVQLLLGIPKDCTDTSDNYKQLLACAEQTLSVPEYFDEQSANAVKERLSHFMLRLRLKDLEDVADDLKSLTKIVLQDPWLAEHPMEELPCRLIEFYVSISSLQQELGPEEGSIPKENLEDTWLRYVPFNEEEEDEPNFETDYDSDSNTVIYNANCNLQQEVEVSPRSVLAEDIPTPEELFKQRVETIYEQTLMPCNRGEDDPRRAFASDYGEYLHEQLQLCEEPMNEEQLLLRELLIMFFAPRNCGNFVLIDQRLQLREDATQIAQTLSHNPILESLWQMQQLRQFIDCFHRMETFISFAQGLEQLLLPVMEFLVDYERRVRRGTELGTLQHFLHAAVAPMARLQLLADMLPLGIDLDRDPPAACCLQLLQQLFKLSAKPQTSEDNFPNLRAAMASTLLLHSLEEYCRILDAWWHTGTLQNHSGEFPFRQHHLDCMTSYVRVQKDRRGSAPALRFISRHVRQAAPFVATLRDTRCNEQFVAKHYDILKDDLYDTFKTLFLHDLCCHQVRCAHQPRPQYAPEMLKQLQMEDPDHVLRLLIAYHNYMQQPSVHTVLGSILACSPHVPLAKIMRKSLMRLLHTRLLAVRCYTKQLLNVKFQLQDKLQHLVGVCMATALPLPLQQQKCETFFKLLEENQTTAATWQLRVIIEGTFSPFSSMIFVHLPCSNLAEIALRVPSDWMLRRVVQLPQMELLNIPFRLTLRTHQAQWMLRSLPQLPQAKAKRLVKALTAIKMRLAKALQGIIHHPVKSGEAQQIHSNFLEALQKPPSSLQGLRHSSLKFFHQMSQLLSESTADGDPEEILAWAQYLKKLWLRVQDLLDDGNDFVVCSEAPPYYKLAYKTLEKRYLQTIRRRCDAWISVMRQQWQLCHKKYNNIQLVETP</sequence>
<dbReference type="AlphaFoldDB" id="A0AAU9FRP2"/>
<feature type="region of interest" description="Disordered" evidence="1">
    <location>
        <begin position="1"/>
        <end position="20"/>
    </location>
</feature>
<evidence type="ECO:0008006" key="4">
    <source>
        <dbReference type="Google" id="ProtNLM"/>
    </source>
</evidence>
<evidence type="ECO:0000313" key="3">
    <source>
        <dbReference type="Proteomes" id="UP001500889"/>
    </source>
</evidence>
<accession>A0AAU9FRP2</accession>
<name>A0AAU9FRP2_DROMD</name>
<keyword evidence="3" id="KW-1185">Reference proteome</keyword>
<organism evidence="2 3">
    <name type="scientific">Drosophila madeirensis</name>
    <name type="common">Fruit fly</name>
    <dbReference type="NCBI Taxonomy" id="30013"/>
    <lineage>
        <taxon>Eukaryota</taxon>
        <taxon>Metazoa</taxon>
        <taxon>Ecdysozoa</taxon>
        <taxon>Arthropoda</taxon>
        <taxon>Hexapoda</taxon>
        <taxon>Insecta</taxon>
        <taxon>Pterygota</taxon>
        <taxon>Neoptera</taxon>
        <taxon>Endopterygota</taxon>
        <taxon>Diptera</taxon>
        <taxon>Brachycera</taxon>
        <taxon>Muscomorpha</taxon>
        <taxon>Ephydroidea</taxon>
        <taxon>Drosophilidae</taxon>
        <taxon>Drosophila</taxon>
        <taxon>Sophophora</taxon>
    </lineage>
</organism>
<proteinExistence type="predicted"/>
<dbReference type="Proteomes" id="UP001500889">
    <property type="component" value="Chromosome J"/>
</dbReference>
<evidence type="ECO:0000313" key="2">
    <source>
        <dbReference type="EMBL" id="BFF98136.1"/>
    </source>
</evidence>
<protein>
    <recommendedName>
        <fullName evidence="4">Gamma-tubulin complex component</fullName>
    </recommendedName>
</protein>
<reference evidence="2 3" key="1">
    <citation type="submission" date="2024-02" db="EMBL/GenBank/DDBJ databases">
        <title>A chromosome-level genome assembly of Drosophila madeirensis, a fruit fly species endemic to Madeira island.</title>
        <authorList>
            <person name="Tomihara K."/>
            <person name="Llopart A."/>
            <person name="Yamamoto D."/>
        </authorList>
    </citation>
    <scope>NUCLEOTIDE SEQUENCE [LARGE SCALE GENOMIC DNA]</scope>
    <source>
        <strain evidence="2 3">RF1</strain>
    </source>
</reference>